<sequence>MSQCTDPKSKKATPTTMHMLSAHVAGVLQYLSASPLLLLAVLPLISLLLVSVVLAAIKLAMSRRIRARPQDGNPAAPYRSVDSPELKTMMFEECDTIDKLWSRAVGLYATKKCLGTRELLSEEDEVQPNGKVFKKVILGEYKWQTYTDVDRRIVSLGQGLAALGQKPRNNVLMLAETRADWMVTAQTCFKFNYPLVTIYATLGEEAIAHGINESEATHVFTNAELLPKIKNVAGKIPKVQYIIYMDALNNKPAATEGFPAGIQILSMAQVEEMGTRAENANRPIQPPVPDDLAVIMYTSGSTGLPKGVMIAHRNLIGGMAGQCDRIPGLGPKDTYIGYLPLAHVLELSAEISCLAFGTPIGYSSPLTLSDQSSKIKRGSKGDASVLRPTLMAAVPVIMDRIYKTVMDKVNEGGKWKKAMFNVAYGYKLKLVENGSDTPLLNRSLFKPVRSILGGKIRMMLSGGAPLSATTQRFMNVCFCCPVLQGYGLTETCGAGTVTEVDDLTTGRVGAPLICNEIKLVDWDEGGYTTEDKPYPRGEIVLGGPNITMGYYKNPQQTAEDFREEGGNRWFYTGDIGEFHPDGCLKIIDRKKDLVKLQAGEYVSLGKVEAALKNNSLVDNICVYASSDQHYAIALVVPNHKHLKNLSAKMELKTDQWEELCNDPDLEKEVLKVLHKVAKEAKLERFEIPQKLRLCSESWTPDTGLVTDAFKLKRKNLQSHYSQDIARLYGS</sequence>
<accession>A0A9J7N4R4</accession>
<name>A0A9J7N4R4_BRAFL</name>
<dbReference type="Pfam" id="PF00501">
    <property type="entry name" value="AMP-binding"/>
    <property type="match status" value="1"/>
</dbReference>
<evidence type="ECO:0000259" key="10">
    <source>
        <dbReference type="Pfam" id="PF00501"/>
    </source>
</evidence>
<dbReference type="GO" id="GO:0005524">
    <property type="term" value="F:ATP binding"/>
    <property type="evidence" value="ECO:0007669"/>
    <property type="project" value="UniProtKB-KW"/>
</dbReference>
<dbReference type="OMA" id="RWEPVFH"/>
<evidence type="ECO:0000256" key="4">
    <source>
        <dbReference type="ARBA" id="ARBA00022832"/>
    </source>
</evidence>
<dbReference type="GO" id="GO:0005886">
    <property type="term" value="C:plasma membrane"/>
    <property type="evidence" value="ECO:0000318"/>
    <property type="project" value="GO_Central"/>
</dbReference>
<dbReference type="EC" id="6.2.1.3" evidence="7"/>
<dbReference type="Gene3D" id="3.40.50.12780">
    <property type="entry name" value="N-terminal domain of ligase-like"/>
    <property type="match status" value="1"/>
</dbReference>
<comment type="catalytic activity">
    <reaction evidence="8">
        <text>a long-chain fatty acid + ATP + CoA = a long-chain fatty acyl-CoA + AMP + diphosphate</text>
        <dbReference type="Rhea" id="RHEA:15421"/>
        <dbReference type="ChEBI" id="CHEBI:30616"/>
        <dbReference type="ChEBI" id="CHEBI:33019"/>
        <dbReference type="ChEBI" id="CHEBI:57287"/>
        <dbReference type="ChEBI" id="CHEBI:57560"/>
        <dbReference type="ChEBI" id="CHEBI:83139"/>
        <dbReference type="ChEBI" id="CHEBI:456215"/>
        <dbReference type="EC" id="6.2.1.3"/>
    </reaction>
</comment>
<dbReference type="PANTHER" id="PTHR43272">
    <property type="entry name" value="LONG-CHAIN-FATTY-ACID--COA LIGASE"/>
    <property type="match status" value="1"/>
</dbReference>
<evidence type="ECO:0000256" key="1">
    <source>
        <dbReference type="ARBA" id="ARBA00006432"/>
    </source>
</evidence>
<feature type="transmembrane region" description="Helical" evidence="9">
    <location>
        <begin position="37"/>
        <end position="60"/>
    </location>
</feature>
<keyword evidence="9" id="KW-0812">Transmembrane</keyword>
<proteinExistence type="inferred from homology"/>
<dbReference type="CDD" id="cd17639">
    <property type="entry name" value="LC_FACS_euk1"/>
    <property type="match status" value="1"/>
</dbReference>
<evidence type="ECO:0000256" key="2">
    <source>
        <dbReference type="ARBA" id="ARBA00022598"/>
    </source>
</evidence>
<dbReference type="GO" id="GO:0005783">
    <property type="term" value="C:endoplasmic reticulum"/>
    <property type="evidence" value="ECO:0000318"/>
    <property type="project" value="GO_Central"/>
</dbReference>
<reference evidence="11" key="1">
    <citation type="journal article" date="2020" name="Nat. Ecol. Evol.">
        <title>Deeply conserved synteny resolves early events in vertebrate evolution.</title>
        <authorList>
            <person name="Simakov O."/>
            <person name="Marletaz F."/>
            <person name="Yue J.X."/>
            <person name="O'Connell B."/>
            <person name="Jenkins J."/>
            <person name="Brandt A."/>
            <person name="Calef R."/>
            <person name="Tung C.H."/>
            <person name="Huang T.K."/>
            <person name="Schmutz J."/>
            <person name="Satoh N."/>
            <person name="Yu J.K."/>
            <person name="Putnam N.H."/>
            <person name="Green R.E."/>
            <person name="Rokhsar D.S."/>
        </authorList>
    </citation>
    <scope>NUCLEOTIDE SEQUENCE [LARGE SCALE GENOMIC DNA]</scope>
    <source>
        <strain evidence="11">S238N-H82</strain>
    </source>
</reference>
<dbReference type="RefSeq" id="XP_035693182.1">
    <property type="nucleotide sequence ID" value="XM_035837289.1"/>
</dbReference>
<keyword evidence="4" id="KW-0276">Fatty acid metabolism</keyword>
<reference evidence="12" key="2">
    <citation type="submission" date="2025-08" db="UniProtKB">
        <authorList>
            <consortium name="RefSeq"/>
        </authorList>
    </citation>
    <scope>IDENTIFICATION</scope>
    <source>
        <strain evidence="12">S238N-H82</strain>
        <tissue evidence="12">Testes</tissue>
    </source>
</reference>
<keyword evidence="9" id="KW-1133">Transmembrane helix</keyword>
<evidence type="ECO:0000313" key="12">
    <source>
        <dbReference type="RefSeq" id="XP_035693182.1"/>
    </source>
</evidence>
<dbReference type="GeneID" id="118427473"/>
<dbReference type="SUPFAM" id="SSF56801">
    <property type="entry name" value="Acetyl-CoA synthetase-like"/>
    <property type="match status" value="1"/>
</dbReference>
<dbReference type="PANTHER" id="PTHR43272:SF83">
    <property type="entry name" value="ACYL-COA SYNTHETASE LONG-CHAIN, ISOFORM J"/>
    <property type="match status" value="1"/>
</dbReference>
<organism evidence="11 12">
    <name type="scientific">Branchiostoma floridae</name>
    <name type="common">Florida lancelet</name>
    <name type="synonym">Amphioxus</name>
    <dbReference type="NCBI Taxonomy" id="7739"/>
    <lineage>
        <taxon>Eukaryota</taxon>
        <taxon>Metazoa</taxon>
        <taxon>Chordata</taxon>
        <taxon>Cephalochordata</taxon>
        <taxon>Leptocardii</taxon>
        <taxon>Amphioxiformes</taxon>
        <taxon>Branchiostomatidae</taxon>
        <taxon>Branchiostoma</taxon>
    </lineage>
</organism>
<keyword evidence="3" id="KW-0547">Nucleotide-binding</keyword>
<dbReference type="PROSITE" id="PS00455">
    <property type="entry name" value="AMP_BINDING"/>
    <property type="match status" value="1"/>
</dbReference>
<dbReference type="Proteomes" id="UP000001554">
    <property type="component" value="Chromosome 12"/>
</dbReference>
<keyword evidence="9" id="KW-0472">Membrane</keyword>
<dbReference type="InterPro" id="IPR042099">
    <property type="entry name" value="ANL_N_sf"/>
</dbReference>
<evidence type="ECO:0000313" key="11">
    <source>
        <dbReference type="Proteomes" id="UP000001554"/>
    </source>
</evidence>
<dbReference type="GO" id="GO:0001676">
    <property type="term" value="P:long-chain fatty acid metabolic process"/>
    <property type="evidence" value="ECO:0000318"/>
    <property type="project" value="GO_Central"/>
</dbReference>
<feature type="domain" description="AMP-dependent synthetase/ligase" evidence="10">
    <location>
        <begin position="135"/>
        <end position="551"/>
    </location>
</feature>
<evidence type="ECO:0000256" key="7">
    <source>
        <dbReference type="ARBA" id="ARBA00026121"/>
    </source>
</evidence>
<dbReference type="OrthoDB" id="1700726at2759"/>
<dbReference type="KEGG" id="bfo:118427473"/>
<dbReference type="GO" id="GO:0004467">
    <property type="term" value="F:long-chain fatty acid-CoA ligase activity"/>
    <property type="evidence" value="ECO:0000318"/>
    <property type="project" value="GO_Central"/>
</dbReference>
<gene>
    <name evidence="12" type="primary">LOC118427473</name>
</gene>
<dbReference type="InterPro" id="IPR000873">
    <property type="entry name" value="AMP-dep_synth/lig_dom"/>
</dbReference>
<evidence type="ECO:0000256" key="3">
    <source>
        <dbReference type="ARBA" id="ARBA00022741"/>
    </source>
</evidence>
<dbReference type="GO" id="GO:0035336">
    <property type="term" value="P:long-chain fatty-acyl-CoA metabolic process"/>
    <property type="evidence" value="ECO:0000318"/>
    <property type="project" value="GO_Central"/>
</dbReference>
<keyword evidence="11" id="KW-1185">Reference proteome</keyword>
<evidence type="ECO:0000256" key="5">
    <source>
        <dbReference type="ARBA" id="ARBA00022840"/>
    </source>
</evidence>
<dbReference type="GO" id="GO:0005811">
    <property type="term" value="C:lipid droplet"/>
    <property type="evidence" value="ECO:0000318"/>
    <property type="project" value="GO_Central"/>
</dbReference>
<evidence type="ECO:0000256" key="9">
    <source>
        <dbReference type="SAM" id="Phobius"/>
    </source>
</evidence>
<evidence type="ECO:0000256" key="8">
    <source>
        <dbReference type="ARBA" id="ARBA00036813"/>
    </source>
</evidence>
<protein>
    <recommendedName>
        <fullName evidence="7">long-chain-fatty-acid--CoA ligase</fullName>
        <ecNumber evidence="7">6.2.1.3</ecNumber>
    </recommendedName>
</protein>
<dbReference type="AlphaFoldDB" id="A0A9J7N4R4"/>
<comment type="similarity">
    <text evidence="1">Belongs to the ATP-dependent AMP-binding enzyme family.</text>
</comment>
<dbReference type="InterPro" id="IPR020845">
    <property type="entry name" value="AMP-binding_CS"/>
</dbReference>
<keyword evidence="5" id="KW-0067">ATP-binding</keyword>
<keyword evidence="6" id="KW-0443">Lipid metabolism</keyword>
<keyword evidence="2" id="KW-0436">Ligase</keyword>
<dbReference type="GO" id="GO:0030182">
    <property type="term" value="P:neuron differentiation"/>
    <property type="evidence" value="ECO:0000318"/>
    <property type="project" value="GO_Central"/>
</dbReference>
<evidence type="ECO:0000256" key="6">
    <source>
        <dbReference type="ARBA" id="ARBA00023098"/>
    </source>
</evidence>